<dbReference type="EMBL" id="BJOD01000028">
    <property type="protein sequence ID" value="GED26781.1"/>
    <property type="molecule type" value="Genomic_DNA"/>
</dbReference>
<reference evidence="2 3" key="1">
    <citation type="submission" date="2018-10" db="EMBL/GenBank/DDBJ databases">
        <title>Phylogenomics of Brevibacillus.</title>
        <authorList>
            <person name="Dunlap C."/>
        </authorList>
    </citation>
    <scope>NUCLEOTIDE SEQUENCE [LARGE SCALE GENOMIC DNA]</scope>
    <source>
        <strain evidence="2 3">NRRL NRS 1219</strain>
    </source>
</reference>
<evidence type="ECO:0000313" key="4">
    <source>
        <dbReference type="Proteomes" id="UP000317180"/>
    </source>
</evidence>
<dbReference type="GeneID" id="82813099"/>
<dbReference type="EMBL" id="RHHN01000084">
    <property type="protein sequence ID" value="RNB48837.1"/>
    <property type="molecule type" value="Genomic_DNA"/>
</dbReference>
<name>A0A3M8AE44_9BACL</name>
<evidence type="ECO:0000313" key="2">
    <source>
        <dbReference type="EMBL" id="RNB48837.1"/>
    </source>
</evidence>
<reference evidence="1 4" key="2">
    <citation type="submission" date="2019-06" db="EMBL/GenBank/DDBJ databases">
        <title>Whole genome shotgun sequence of Brevibacillus agri NBRC 15538.</title>
        <authorList>
            <person name="Hosoyama A."/>
            <person name="Uohara A."/>
            <person name="Ohji S."/>
            <person name="Ichikawa N."/>
        </authorList>
    </citation>
    <scope>NUCLEOTIDE SEQUENCE [LARGE SCALE GENOMIC DNA]</scope>
    <source>
        <strain evidence="1 4">NBRC 15538</strain>
    </source>
</reference>
<organism evidence="2 3">
    <name type="scientific">Brevibacillus agri</name>
    <dbReference type="NCBI Taxonomy" id="51101"/>
    <lineage>
        <taxon>Bacteria</taxon>
        <taxon>Bacillati</taxon>
        <taxon>Bacillota</taxon>
        <taxon>Bacilli</taxon>
        <taxon>Bacillales</taxon>
        <taxon>Paenibacillaceae</taxon>
        <taxon>Brevibacillus</taxon>
    </lineage>
</organism>
<sequence length="65" mass="7397">METRILAGVLLWDNEGQYVLETGMENRYKLVLPQIITFTQSDEKVASDELGEQHVGKNVIARCFV</sequence>
<accession>A0A3M8AE44</accession>
<dbReference type="RefSeq" id="WP_005835007.1">
    <property type="nucleotide sequence ID" value="NZ_BJOD01000028.1"/>
</dbReference>
<evidence type="ECO:0000313" key="1">
    <source>
        <dbReference type="EMBL" id="GED26781.1"/>
    </source>
</evidence>
<evidence type="ECO:0000313" key="3">
    <source>
        <dbReference type="Proteomes" id="UP000276178"/>
    </source>
</evidence>
<protein>
    <submittedName>
        <fullName evidence="2">Uncharacterized protein</fullName>
    </submittedName>
</protein>
<dbReference type="Proteomes" id="UP000317180">
    <property type="component" value="Unassembled WGS sequence"/>
</dbReference>
<comment type="caution">
    <text evidence="2">The sequence shown here is derived from an EMBL/GenBank/DDBJ whole genome shotgun (WGS) entry which is preliminary data.</text>
</comment>
<dbReference type="Proteomes" id="UP000276178">
    <property type="component" value="Unassembled WGS sequence"/>
</dbReference>
<dbReference type="AlphaFoldDB" id="A0A3M8AE44"/>
<keyword evidence="4" id="KW-1185">Reference proteome</keyword>
<dbReference type="OrthoDB" id="2470104at2"/>
<proteinExistence type="predicted"/>
<gene>
    <name evidence="1" type="ORF">BAG01nite_28830</name>
    <name evidence="2" type="ORF">EB820_23000</name>
</gene>